<dbReference type="CDD" id="cd04301">
    <property type="entry name" value="NAT_SF"/>
    <property type="match status" value="1"/>
</dbReference>
<evidence type="ECO:0000313" key="3">
    <source>
        <dbReference type="EMBL" id="KAF2490212.1"/>
    </source>
</evidence>
<dbReference type="InterPro" id="IPR016181">
    <property type="entry name" value="Acyl_CoA_acyltransferase"/>
</dbReference>
<dbReference type="InterPro" id="IPR052523">
    <property type="entry name" value="Trichothecene_AcTrans"/>
</dbReference>
<name>A0A6A6QD62_9PEZI</name>
<feature type="compositionally biased region" description="Polar residues" evidence="1">
    <location>
        <begin position="247"/>
        <end position="259"/>
    </location>
</feature>
<gene>
    <name evidence="3" type="ORF">BU16DRAFT_530761</name>
</gene>
<keyword evidence="3" id="KW-0808">Transferase</keyword>
<reference evidence="3" key="1">
    <citation type="journal article" date="2020" name="Stud. Mycol.">
        <title>101 Dothideomycetes genomes: a test case for predicting lifestyles and emergence of pathogens.</title>
        <authorList>
            <person name="Haridas S."/>
            <person name="Albert R."/>
            <person name="Binder M."/>
            <person name="Bloem J."/>
            <person name="Labutti K."/>
            <person name="Salamov A."/>
            <person name="Andreopoulos B."/>
            <person name="Baker S."/>
            <person name="Barry K."/>
            <person name="Bills G."/>
            <person name="Bluhm B."/>
            <person name="Cannon C."/>
            <person name="Castanera R."/>
            <person name="Culley D."/>
            <person name="Daum C."/>
            <person name="Ezra D."/>
            <person name="Gonzalez J."/>
            <person name="Henrissat B."/>
            <person name="Kuo A."/>
            <person name="Liang C."/>
            <person name="Lipzen A."/>
            <person name="Lutzoni F."/>
            <person name="Magnuson J."/>
            <person name="Mondo S."/>
            <person name="Nolan M."/>
            <person name="Ohm R."/>
            <person name="Pangilinan J."/>
            <person name="Park H.-J."/>
            <person name="Ramirez L."/>
            <person name="Alfaro M."/>
            <person name="Sun H."/>
            <person name="Tritt A."/>
            <person name="Yoshinaga Y."/>
            <person name="Zwiers L.-H."/>
            <person name="Turgeon B."/>
            <person name="Goodwin S."/>
            <person name="Spatafora J."/>
            <person name="Crous P."/>
            <person name="Grigoriev I."/>
        </authorList>
    </citation>
    <scope>NUCLEOTIDE SEQUENCE</scope>
    <source>
        <strain evidence="3">CBS 269.34</strain>
    </source>
</reference>
<accession>A0A6A6QD62</accession>
<dbReference type="SUPFAM" id="SSF55729">
    <property type="entry name" value="Acyl-CoA N-acyltransferases (Nat)"/>
    <property type="match status" value="1"/>
</dbReference>
<keyword evidence="3" id="KW-0012">Acyltransferase</keyword>
<evidence type="ECO:0000259" key="2">
    <source>
        <dbReference type="PROSITE" id="PS51186"/>
    </source>
</evidence>
<dbReference type="GO" id="GO:0016747">
    <property type="term" value="F:acyltransferase activity, transferring groups other than amino-acyl groups"/>
    <property type="evidence" value="ECO:0007669"/>
    <property type="project" value="InterPro"/>
</dbReference>
<evidence type="ECO:0000313" key="4">
    <source>
        <dbReference type="Proteomes" id="UP000799750"/>
    </source>
</evidence>
<dbReference type="Proteomes" id="UP000799750">
    <property type="component" value="Unassembled WGS sequence"/>
</dbReference>
<feature type="domain" description="N-acetyltransferase" evidence="2">
    <location>
        <begin position="82"/>
        <end position="232"/>
    </location>
</feature>
<keyword evidence="4" id="KW-1185">Reference proteome</keyword>
<protein>
    <submittedName>
        <fullName evidence="3">Acyl-CoA N-acyltransferase</fullName>
    </submittedName>
</protein>
<dbReference type="InterPro" id="IPR000182">
    <property type="entry name" value="GNAT_dom"/>
</dbReference>
<dbReference type="Pfam" id="PF00583">
    <property type="entry name" value="Acetyltransf_1"/>
    <property type="match status" value="1"/>
</dbReference>
<dbReference type="AlphaFoldDB" id="A0A6A6QD62"/>
<feature type="region of interest" description="Disordered" evidence="1">
    <location>
        <begin position="231"/>
        <end position="259"/>
    </location>
</feature>
<dbReference type="PROSITE" id="PS51186">
    <property type="entry name" value="GNAT"/>
    <property type="match status" value="1"/>
</dbReference>
<evidence type="ECO:0000256" key="1">
    <source>
        <dbReference type="SAM" id="MobiDB-lite"/>
    </source>
</evidence>
<dbReference type="PANTHER" id="PTHR42791">
    <property type="entry name" value="GNAT FAMILY ACETYLTRANSFERASE"/>
    <property type="match status" value="1"/>
</dbReference>
<dbReference type="OrthoDB" id="2115692at2759"/>
<proteinExistence type="predicted"/>
<organism evidence="3 4">
    <name type="scientific">Lophium mytilinum</name>
    <dbReference type="NCBI Taxonomy" id="390894"/>
    <lineage>
        <taxon>Eukaryota</taxon>
        <taxon>Fungi</taxon>
        <taxon>Dikarya</taxon>
        <taxon>Ascomycota</taxon>
        <taxon>Pezizomycotina</taxon>
        <taxon>Dothideomycetes</taxon>
        <taxon>Pleosporomycetidae</taxon>
        <taxon>Mytilinidiales</taxon>
        <taxon>Mytilinidiaceae</taxon>
        <taxon>Lophium</taxon>
    </lineage>
</organism>
<dbReference type="PANTHER" id="PTHR42791:SF16">
    <property type="entry name" value="N-ACETYLTRANSFERASE DOMAIN-CONTAINING PROTEIN"/>
    <property type="match status" value="1"/>
</dbReference>
<dbReference type="Gene3D" id="3.40.630.30">
    <property type="match status" value="1"/>
</dbReference>
<sequence length="259" mass="30060">MKVRAATASDIPRIAEITINSNDEDEMDEYLYPGRKKHPAAYLKAYEKRNIKMMEWPAIRIIVAVTEPSDDRWTGAPKIAGFCIWCRNGESKEVKKKWWNKQTVWQRFSLWLRNTWIAQSMEVIMNPSESLIRYWTYGNGDERYFDPKDKDPEDFWGVCDIIVDKSFQRRGIGQLLLKWGFDHAREEKIPVSLTAAKAGEALYRKVGMRYVGDWKWGPKPEMQAKCFRWDPPEEEDATVDAPATETLALNPSKMGSSPT</sequence>
<dbReference type="EMBL" id="MU004197">
    <property type="protein sequence ID" value="KAF2490212.1"/>
    <property type="molecule type" value="Genomic_DNA"/>
</dbReference>